<keyword evidence="3" id="KW-1185">Reference proteome</keyword>
<dbReference type="AlphaFoldDB" id="A0A846N060"/>
<sequence>MTRLDTQRLLLSAPEESDLAAFALGLGDFTVAKNLATAPHPYDESDAKAFLSMVTEARARGEAYVFAIRKKEGGETIGCCGLNLKDGRFQLGYWIAKPYWKQGFATEAAARLLHFAFDVLKADEVWAGWYHDNLASGRVLGKLGFQASHVEKQFSRARAEAVLCNRTRLTAAHFERKKALFTAPRQAPHPDEISGFVPTAIAS</sequence>
<reference evidence="2 3" key="1">
    <citation type="submission" date="2020-03" db="EMBL/GenBank/DDBJ databases">
        <title>Genomic Encyclopedia of Type Strains, Phase IV (KMG-IV): sequencing the most valuable type-strain genomes for metagenomic binning, comparative biology and taxonomic classification.</title>
        <authorList>
            <person name="Goeker M."/>
        </authorList>
    </citation>
    <scope>NUCLEOTIDE SEQUENCE [LARGE SCALE GENOMIC DNA]</scope>
    <source>
        <strain evidence="2 3">DSM 19867</strain>
    </source>
</reference>
<dbReference type="Gene3D" id="3.40.630.30">
    <property type="match status" value="1"/>
</dbReference>
<evidence type="ECO:0000313" key="3">
    <source>
        <dbReference type="Proteomes" id="UP000570514"/>
    </source>
</evidence>
<feature type="domain" description="N-acetyltransferase" evidence="1">
    <location>
        <begin position="17"/>
        <end position="169"/>
    </location>
</feature>
<keyword evidence="2" id="KW-0808">Transferase</keyword>
<evidence type="ECO:0000313" key="2">
    <source>
        <dbReference type="EMBL" id="NIK88642.1"/>
    </source>
</evidence>
<dbReference type="InterPro" id="IPR051531">
    <property type="entry name" value="N-acetyltransferase"/>
</dbReference>
<dbReference type="PANTHER" id="PTHR43792">
    <property type="entry name" value="GNAT FAMILY, PUTATIVE (AFU_ORTHOLOGUE AFUA_3G00765)-RELATED-RELATED"/>
    <property type="match status" value="1"/>
</dbReference>
<dbReference type="RefSeq" id="WP_167082797.1">
    <property type="nucleotide sequence ID" value="NZ_BAAADC010000001.1"/>
</dbReference>
<proteinExistence type="predicted"/>
<dbReference type="PROSITE" id="PS51186">
    <property type="entry name" value="GNAT"/>
    <property type="match status" value="1"/>
</dbReference>
<dbReference type="GO" id="GO:0016747">
    <property type="term" value="F:acyltransferase activity, transferring groups other than amino-acyl groups"/>
    <property type="evidence" value="ECO:0007669"/>
    <property type="project" value="InterPro"/>
</dbReference>
<dbReference type="EMBL" id="JAASRM010000001">
    <property type="protein sequence ID" value="NIK88642.1"/>
    <property type="molecule type" value="Genomic_DNA"/>
</dbReference>
<dbReference type="Proteomes" id="UP000570514">
    <property type="component" value="Unassembled WGS sequence"/>
</dbReference>
<dbReference type="SUPFAM" id="SSF55729">
    <property type="entry name" value="Acyl-CoA N-acyltransferases (Nat)"/>
    <property type="match status" value="1"/>
</dbReference>
<protein>
    <submittedName>
        <fullName evidence="2">RimJ/RimL family protein N-acetyltransferase</fullName>
    </submittedName>
</protein>
<dbReference type="Pfam" id="PF13302">
    <property type="entry name" value="Acetyltransf_3"/>
    <property type="match status" value="1"/>
</dbReference>
<comment type="caution">
    <text evidence="2">The sequence shown here is derived from an EMBL/GenBank/DDBJ whole genome shotgun (WGS) entry which is preliminary data.</text>
</comment>
<gene>
    <name evidence="2" type="ORF">FHS83_001960</name>
</gene>
<name>A0A846N060_9PROT</name>
<dbReference type="InterPro" id="IPR000182">
    <property type="entry name" value="GNAT_dom"/>
</dbReference>
<organism evidence="2 3">
    <name type="scientific">Rhizomicrobium palustre</name>
    <dbReference type="NCBI Taxonomy" id="189966"/>
    <lineage>
        <taxon>Bacteria</taxon>
        <taxon>Pseudomonadati</taxon>
        <taxon>Pseudomonadota</taxon>
        <taxon>Alphaproteobacteria</taxon>
        <taxon>Micropepsales</taxon>
        <taxon>Micropepsaceae</taxon>
        <taxon>Rhizomicrobium</taxon>
    </lineage>
</organism>
<dbReference type="InterPro" id="IPR016181">
    <property type="entry name" value="Acyl_CoA_acyltransferase"/>
</dbReference>
<evidence type="ECO:0000259" key="1">
    <source>
        <dbReference type="PROSITE" id="PS51186"/>
    </source>
</evidence>
<accession>A0A846N060</accession>